<feature type="transmembrane region" description="Helical" evidence="1">
    <location>
        <begin position="450"/>
        <end position="471"/>
    </location>
</feature>
<keyword evidence="1" id="KW-1133">Transmembrane helix</keyword>
<protein>
    <submittedName>
        <fullName evidence="2">Uncharacterized protein</fullName>
    </submittedName>
</protein>
<reference evidence="2 3" key="1">
    <citation type="journal article" date="2024" name="G3 (Bethesda)">
        <title>Genome assembly of Hibiscus sabdariffa L. provides insights into metabolisms of medicinal natural products.</title>
        <authorList>
            <person name="Kim T."/>
        </authorList>
    </citation>
    <scope>NUCLEOTIDE SEQUENCE [LARGE SCALE GENOMIC DNA]</scope>
    <source>
        <strain evidence="2">TK-2024</strain>
        <tissue evidence="2">Old leaves</tissue>
    </source>
</reference>
<dbReference type="EMBL" id="JBBPBN010000011">
    <property type="protein sequence ID" value="KAK9029573.1"/>
    <property type="molecule type" value="Genomic_DNA"/>
</dbReference>
<keyword evidence="1" id="KW-0812">Transmembrane</keyword>
<dbReference type="Proteomes" id="UP001396334">
    <property type="component" value="Unassembled WGS sequence"/>
</dbReference>
<dbReference type="PANTHER" id="PTHR37763">
    <property type="entry name" value="EXOSOME COMPLEX EXONUCLEASE"/>
    <property type="match status" value="1"/>
</dbReference>
<evidence type="ECO:0000313" key="2">
    <source>
        <dbReference type="EMBL" id="KAK9029573.1"/>
    </source>
</evidence>
<accession>A0ABR2SX82</accession>
<sequence length="517" mass="58603">MESISYRRLAYLDVTVNEKESAEKKLMKVRTNAVVVQRVLQSAKYCEQKLNGALRFNAMLYHCTGDSKEEVLPRGWYEKAFPKLTRLAHLLKDVDLVDGRLVNVNDNSIISDDRIERRMNTFKSHMRVFIGSPSVQLMLKKQTSVFDCFGKPSEREPMVVSSLTTVSNVLNVTAQQRKLVRLTICPQVTQHRIWTGALEKILNELKTEIGLLNCQFPSKATKMGQQIVSSCLKFLDESAGSNDPDYALWIRLSPAKVVDSPRKWEDVFEMFNDLINCLKSEKDWLYHLKKIEVMKEGVSQIRDVIVDNSIGHKDASYQESRIQKMLTKTLGHSSQCLFTLLLYYLYGQVRDIEVDLCGAIYGNGSENRLTLCMGRILTSNEEKMVWSGVKQLERALGLFKFVWETAGMKGILELQGHLWCVGSEERIPFRPGMCYNSDACYIIPDVASNFFLPEILVGSYFCMAAALVGLLKSGRMRMFGTLVIIWGLLKEGISGNSANSDHTKAANVFLSSQKFKS</sequence>
<gene>
    <name evidence="2" type="ORF">V6N11_026686</name>
</gene>
<proteinExistence type="predicted"/>
<name>A0ABR2SX82_9ROSI</name>
<evidence type="ECO:0000313" key="3">
    <source>
        <dbReference type="Proteomes" id="UP001396334"/>
    </source>
</evidence>
<dbReference type="PANTHER" id="PTHR37763:SF1">
    <property type="entry name" value="EXOSOME COMPLEX EXONUCLEASE"/>
    <property type="match status" value="1"/>
</dbReference>
<evidence type="ECO:0000256" key="1">
    <source>
        <dbReference type="SAM" id="Phobius"/>
    </source>
</evidence>
<comment type="caution">
    <text evidence="2">The sequence shown here is derived from an EMBL/GenBank/DDBJ whole genome shotgun (WGS) entry which is preliminary data.</text>
</comment>
<keyword evidence="3" id="KW-1185">Reference proteome</keyword>
<organism evidence="2 3">
    <name type="scientific">Hibiscus sabdariffa</name>
    <name type="common">roselle</name>
    <dbReference type="NCBI Taxonomy" id="183260"/>
    <lineage>
        <taxon>Eukaryota</taxon>
        <taxon>Viridiplantae</taxon>
        <taxon>Streptophyta</taxon>
        <taxon>Embryophyta</taxon>
        <taxon>Tracheophyta</taxon>
        <taxon>Spermatophyta</taxon>
        <taxon>Magnoliopsida</taxon>
        <taxon>eudicotyledons</taxon>
        <taxon>Gunneridae</taxon>
        <taxon>Pentapetalae</taxon>
        <taxon>rosids</taxon>
        <taxon>malvids</taxon>
        <taxon>Malvales</taxon>
        <taxon>Malvaceae</taxon>
        <taxon>Malvoideae</taxon>
        <taxon>Hibiscus</taxon>
    </lineage>
</organism>
<keyword evidence="1" id="KW-0472">Membrane</keyword>